<evidence type="ECO:0000313" key="5">
    <source>
        <dbReference type="Proteomes" id="UP000076842"/>
    </source>
</evidence>
<feature type="transmembrane region" description="Helical" evidence="2">
    <location>
        <begin position="211"/>
        <end position="230"/>
    </location>
</feature>
<feature type="chain" id="PRO_5007857817" description="P/Homo B domain-containing protein" evidence="3">
    <location>
        <begin position="20"/>
        <end position="249"/>
    </location>
</feature>
<protein>
    <recommendedName>
        <fullName evidence="6">P/Homo B domain-containing protein</fullName>
    </recommendedName>
</protein>
<reference evidence="4 5" key="1">
    <citation type="journal article" date="2016" name="Mol. Biol. Evol.">
        <title>Comparative Genomics of Early-Diverging Mushroom-Forming Fungi Provides Insights into the Origins of Lignocellulose Decay Capabilities.</title>
        <authorList>
            <person name="Nagy L.G."/>
            <person name="Riley R."/>
            <person name="Tritt A."/>
            <person name="Adam C."/>
            <person name="Daum C."/>
            <person name="Floudas D."/>
            <person name="Sun H."/>
            <person name="Yadav J.S."/>
            <person name="Pangilinan J."/>
            <person name="Larsson K.H."/>
            <person name="Matsuura K."/>
            <person name="Barry K."/>
            <person name="Labutti K."/>
            <person name="Kuo R."/>
            <person name="Ohm R.A."/>
            <person name="Bhattacharya S.S."/>
            <person name="Shirouzu T."/>
            <person name="Yoshinaga Y."/>
            <person name="Martin F.M."/>
            <person name="Grigoriev I.V."/>
            <person name="Hibbett D.S."/>
        </authorList>
    </citation>
    <scope>NUCLEOTIDE SEQUENCE [LARGE SCALE GENOMIC DNA]</scope>
    <source>
        <strain evidence="4 5">HHB12733</strain>
    </source>
</reference>
<gene>
    <name evidence="4" type="ORF">CALCODRAFT_517835</name>
</gene>
<dbReference type="Proteomes" id="UP000076842">
    <property type="component" value="Unassembled WGS sequence"/>
</dbReference>
<dbReference type="AlphaFoldDB" id="A0A165FJD8"/>
<accession>A0A165FJD8</accession>
<feature type="compositionally biased region" description="Polar residues" evidence="1">
    <location>
        <begin position="125"/>
        <end position="147"/>
    </location>
</feature>
<keyword evidence="2" id="KW-1133">Transmembrane helix</keyword>
<keyword evidence="5" id="KW-1185">Reference proteome</keyword>
<organism evidence="4 5">
    <name type="scientific">Calocera cornea HHB12733</name>
    <dbReference type="NCBI Taxonomy" id="1353952"/>
    <lineage>
        <taxon>Eukaryota</taxon>
        <taxon>Fungi</taxon>
        <taxon>Dikarya</taxon>
        <taxon>Basidiomycota</taxon>
        <taxon>Agaricomycotina</taxon>
        <taxon>Dacrymycetes</taxon>
        <taxon>Dacrymycetales</taxon>
        <taxon>Dacrymycetaceae</taxon>
        <taxon>Calocera</taxon>
    </lineage>
</organism>
<sequence>MYYTLPTAIAFCLLSTVIAQNASLEALMWITPSTASEESQTGVKLGFHVGSTIRLDWTTGSGAPYILDLTQNYPGTARRWLLETTFLAWKVEDLPLGTWTLFLKDSANQTAPRLMVSILQENIPSTAPADNTTTSTDAPPSDVTSISPALEPTSLPTPTRLADPQTTAPPSPSGLFAPCPNRTAAHTWANMGNNSGGSGGGGGGQTDMGTIVSGIISALGVMAAAMITVWRCRRRGGNGKGEETSICSA</sequence>
<feature type="region of interest" description="Disordered" evidence="1">
    <location>
        <begin position="125"/>
        <end position="181"/>
    </location>
</feature>
<proteinExistence type="predicted"/>
<keyword evidence="2" id="KW-0812">Transmembrane</keyword>
<name>A0A165FJD8_9BASI</name>
<evidence type="ECO:0000256" key="2">
    <source>
        <dbReference type="SAM" id="Phobius"/>
    </source>
</evidence>
<evidence type="ECO:0000256" key="1">
    <source>
        <dbReference type="SAM" id="MobiDB-lite"/>
    </source>
</evidence>
<dbReference type="EMBL" id="KV423971">
    <property type="protein sequence ID" value="KZT56838.1"/>
    <property type="molecule type" value="Genomic_DNA"/>
</dbReference>
<evidence type="ECO:0000313" key="4">
    <source>
        <dbReference type="EMBL" id="KZT56838.1"/>
    </source>
</evidence>
<keyword evidence="2" id="KW-0472">Membrane</keyword>
<feature type="signal peptide" evidence="3">
    <location>
        <begin position="1"/>
        <end position="19"/>
    </location>
</feature>
<evidence type="ECO:0008006" key="6">
    <source>
        <dbReference type="Google" id="ProtNLM"/>
    </source>
</evidence>
<dbReference type="InParanoid" id="A0A165FJD8"/>
<evidence type="ECO:0000256" key="3">
    <source>
        <dbReference type="SAM" id="SignalP"/>
    </source>
</evidence>
<keyword evidence="3" id="KW-0732">Signal</keyword>